<feature type="region of interest" description="Disordered" evidence="1">
    <location>
        <begin position="33"/>
        <end position="60"/>
    </location>
</feature>
<organism evidence="2">
    <name type="scientific">Sesamum radiatum</name>
    <name type="common">Black benniseed</name>
    <dbReference type="NCBI Taxonomy" id="300843"/>
    <lineage>
        <taxon>Eukaryota</taxon>
        <taxon>Viridiplantae</taxon>
        <taxon>Streptophyta</taxon>
        <taxon>Embryophyta</taxon>
        <taxon>Tracheophyta</taxon>
        <taxon>Spermatophyta</taxon>
        <taxon>Magnoliopsida</taxon>
        <taxon>eudicotyledons</taxon>
        <taxon>Gunneridae</taxon>
        <taxon>Pentapetalae</taxon>
        <taxon>asterids</taxon>
        <taxon>lamiids</taxon>
        <taxon>Lamiales</taxon>
        <taxon>Pedaliaceae</taxon>
        <taxon>Sesamum</taxon>
    </lineage>
</organism>
<proteinExistence type="predicted"/>
<dbReference type="AlphaFoldDB" id="A0AAW2KCP2"/>
<reference evidence="2" key="1">
    <citation type="submission" date="2020-06" db="EMBL/GenBank/DDBJ databases">
        <authorList>
            <person name="Li T."/>
            <person name="Hu X."/>
            <person name="Zhang T."/>
            <person name="Song X."/>
            <person name="Zhang H."/>
            <person name="Dai N."/>
            <person name="Sheng W."/>
            <person name="Hou X."/>
            <person name="Wei L."/>
        </authorList>
    </citation>
    <scope>NUCLEOTIDE SEQUENCE</scope>
    <source>
        <strain evidence="2">G02</strain>
        <tissue evidence="2">Leaf</tissue>
    </source>
</reference>
<comment type="caution">
    <text evidence="2">The sequence shown here is derived from an EMBL/GenBank/DDBJ whole genome shotgun (WGS) entry which is preliminary data.</text>
</comment>
<protein>
    <submittedName>
        <fullName evidence="2">Uncharacterized protein</fullName>
    </submittedName>
</protein>
<evidence type="ECO:0000256" key="1">
    <source>
        <dbReference type="SAM" id="MobiDB-lite"/>
    </source>
</evidence>
<evidence type="ECO:0000313" key="2">
    <source>
        <dbReference type="EMBL" id="KAL0303505.1"/>
    </source>
</evidence>
<sequence length="68" mass="8507">MRKTRWVKRRMRHMREMKETREMRVVMRMKKWTWRKKSRKGPPPEKRKGRPPGLRWTGGPVLEEFGCR</sequence>
<dbReference type="EMBL" id="JACGWJ010000029">
    <property type="protein sequence ID" value="KAL0303505.1"/>
    <property type="molecule type" value="Genomic_DNA"/>
</dbReference>
<name>A0AAW2KCP2_SESRA</name>
<accession>A0AAW2KCP2</accession>
<reference evidence="2" key="2">
    <citation type="journal article" date="2024" name="Plant">
        <title>Genomic evolution and insights into agronomic trait innovations of Sesamum species.</title>
        <authorList>
            <person name="Miao H."/>
            <person name="Wang L."/>
            <person name="Qu L."/>
            <person name="Liu H."/>
            <person name="Sun Y."/>
            <person name="Le M."/>
            <person name="Wang Q."/>
            <person name="Wei S."/>
            <person name="Zheng Y."/>
            <person name="Lin W."/>
            <person name="Duan Y."/>
            <person name="Cao H."/>
            <person name="Xiong S."/>
            <person name="Wang X."/>
            <person name="Wei L."/>
            <person name="Li C."/>
            <person name="Ma Q."/>
            <person name="Ju M."/>
            <person name="Zhao R."/>
            <person name="Li G."/>
            <person name="Mu C."/>
            <person name="Tian Q."/>
            <person name="Mei H."/>
            <person name="Zhang T."/>
            <person name="Gao T."/>
            <person name="Zhang H."/>
        </authorList>
    </citation>
    <scope>NUCLEOTIDE SEQUENCE</scope>
    <source>
        <strain evidence="2">G02</strain>
    </source>
</reference>
<gene>
    <name evidence="2" type="ORF">Sradi_6218600</name>
</gene>